<dbReference type="AlphaFoldDB" id="A0A9W9F1Q4"/>
<keyword evidence="1" id="KW-0732">Signal</keyword>
<dbReference type="GeneID" id="81396551"/>
<feature type="region of interest" description="Disordered" evidence="2">
    <location>
        <begin position="1"/>
        <end position="62"/>
    </location>
</feature>
<comment type="caution">
    <text evidence="4">The sequence shown here is derived from an EMBL/GenBank/DDBJ whole genome shotgun (WGS) entry which is preliminary data.</text>
</comment>
<evidence type="ECO:0000256" key="1">
    <source>
        <dbReference type="ARBA" id="ARBA00022729"/>
    </source>
</evidence>
<organism evidence="4 5">
    <name type="scientific">Penicillium alfredii</name>
    <dbReference type="NCBI Taxonomy" id="1506179"/>
    <lineage>
        <taxon>Eukaryota</taxon>
        <taxon>Fungi</taxon>
        <taxon>Dikarya</taxon>
        <taxon>Ascomycota</taxon>
        <taxon>Pezizomycotina</taxon>
        <taxon>Eurotiomycetes</taxon>
        <taxon>Eurotiomycetidae</taxon>
        <taxon>Eurotiales</taxon>
        <taxon>Aspergillaceae</taxon>
        <taxon>Penicillium</taxon>
    </lineage>
</organism>
<keyword evidence="3" id="KW-0812">Transmembrane</keyword>
<reference evidence="4" key="2">
    <citation type="journal article" date="2023" name="IMA Fungus">
        <title>Comparative genomic study of the Penicillium genus elucidates a diverse pangenome and 15 lateral gene transfer events.</title>
        <authorList>
            <person name="Petersen C."/>
            <person name="Sorensen T."/>
            <person name="Nielsen M.R."/>
            <person name="Sondergaard T.E."/>
            <person name="Sorensen J.L."/>
            <person name="Fitzpatrick D.A."/>
            <person name="Frisvad J.C."/>
            <person name="Nielsen K.L."/>
        </authorList>
    </citation>
    <scope>NUCLEOTIDE SEQUENCE</scope>
    <source>
        <strain evidence="4">IBT 34128</strain>
    </source>
</reference>
<reference evidence="4" key="1">
    <citation type="submission" date="2022-11" db="EMBL/GenBank/DDBJ databases">
        <authorList>
            <person name="Petersen C."/>
        </authorList>
    </citation>
    <scope>NUCLEOTIDE SEQUENCE</scope>
    <source>
        <strain evidence="4">IBT 34128</strain>
    </source>
</reference>
<evidence type="ECO:0008006" key="6">
    <source>
        <dbReference type="Google" id="ProtNLM"/>
    </source>
</evidence>
<keyword evidence="3" id="KW-1133">Transmembrane helix</keyword>
<protein>
    <recommendedName>
        <fullName evidence="6">RlpA-like protein double-psi beta-barrel domain-containing protein</fullName>
    </recommendedName>
</protein>
<feature type="transmembrane region" description="Helical" evidence="3">
    <location>
        <begin position="84"/>
        <end position="109"/>
    </location>
</feature>
<gene>
    <name evidence="4" type="ORF">NUU61_006855</name>
</gene>
<keyword evidence="3" id="KW-0472">Membrane</keyword>
<dbReference type="Proteomes" id="UP001141434">
    <property type="component" value="Unassembled WGS sequence"/>
</dbReference>
<name>A0A9W9F1Q4_9EURO</name>
<evidence type="ECO:0000313" key="4">
    <source>
        <dbReference type="EMBL" id="KAJ5091985.1"/>
    </source>
</evidence>
<keyword evidence="5" id="KW-1185">Reference proteome</keyword>
<dbReference type="InterPro" id="IPR036908">
    <property type="entry name" value="RlpA-like_sf"/>
</dbReference>
<dbReference type="CDD" id="cd22191">
    <property type="entry name" value="DPBB_RlpA_EXP_N-like"/>
    <property type="match status" value="1"/>
</dbReference>
<dbReference type="PANTHER" id="PTHR31836">
    <property type="match status" value="1"/>
</dbReference>
<dbReference type="OrthoDB" id="623670at2759"/>
<dbReference type="RefSeq" id="XP_056510182.1">
    <property type="nucleotide sequence ID" value="XM_056657382.1"/>
</dbReference>
<dbReference type="EMBL" id="JAPMSZ010000009">
    <property type="protein sequence ID" value="KAJ5091985.1"/>
    <property type="molecule type" value="Genomic_DNA"/>
</dbReference>
<evidence type="ECO:0000256" key="3">
    <source>
        <dbReference type="SAM" id="Phobius"/>
    </source>
</evidence>
<dbReference type="SUPFAM" id="SSF50685">
    <property type="entry name" value="Barwin-like endoglucanases"/>
    <property type="match status" value="1"/>
</dbReference>
<proteinExistence type="predicted"/>
<dbReference type="Gene3D" id="2.40.40.10">
    <property type="entry name" value="RlpA-like domain"/>
    <property type="match status" value="1"/>
</dbReference>
<feature type="compositionally biased region" description="Polar residues" evidence="2">
    <location>
        <begin position="8"/>
        <end position="18"/>
    </location>
</feature>
<sequence>MDPDVPDPNSTAQNNPASHAQGHWARVPQRKPVPLSTTVASTGGATNEVVPEGAKEGKTSASTSTRIWPFPSLSSLAARRRTRLFMIIGIVIAVLLIALIIGLAVGLTVGKKHSQNLPLPTSNGGPYKGDLTYYNPALGSCGITSADSDMVCAVSHVLFDAASKGSNPNQNPLCGMKIRVRRGWQSVDVKVVDRCLGCKEMDLDVTEAVFKKLADLNQGRVLMEWAWLESSPVSVS</sequence>
<accession>A0A9W9F1Q4</accession>
<evidence type="ECO:0000256" key="2">
    <source>
        <dbReference type="SAM" id="MobiDB-lite"/>
    </source>
</evidence>
<dbReference type="PANTHER" id="PTHR31836:SF27">
    <property type="entry name" value="RLPA-LIKE PROTEIN DOUBLE-PSI BETA-BARREL DOMAIN-CONTAINING PROTEIN"/>
    <property type="match status" value="1"/>
</dbReference>
<dbReference type="InterPro" id="IPR051477">
    <property type="entry name" value="Expansin_CellWall"/>
</dbReference>
<feature type="compositionally biased region" description="Polar residues" evidence="2">
    <location>
        <begin position="35"/>
        <end position="45"/>
    </location>
</feature>
<evidence type="ECO:0000313" key="5">
    <source>
        <dbReference type="Proteomes" id="UP001141434"/>
    </source>
</evidence>